<organism evidence="1 2">
    <name type="scientific">Acaulospora colombiana</name>
    <dbReference type="NCBI Taxonomy" id="27376"/>
    <lineage>
        <taxon>Eukaryota</taxon>
        <taxon>Fungi</taxon>
        <taxon>Fungi incertae sedis</taxon>
        <taxon>Mucoromycota</taxon>
        <taxon>Glomeromycotina</taxon>
        <taxon>Glomeromycetes</taxon>
        <taxon>Diversisporales</taxon>
        <taxon>Acaulosporaceae</taxon>
        <taxon>Acaulospora</taxon>
    </lineage>
</organism>
<keyword evidence="2" id="KW-1185">Reference proteome</keyword>
<accession>A0ACA9LFU6</accession>
<proteinExistence type="predicted"/>
<evidence type="ECO:0000313" key="2">
    <source>
        <dbReference type="Proteomes" id="UP000789525"/>
    </source>
</evidence>
<gene>
    <name evidence="1" type="ORF">ACOLOM_LOCUS3909</name>
</gene>
<name>A0ACA9LFU6_9GLOM</name>
<comment type="caution">
    <text evidence="1">The sequence shown here is derived from an EMBL/GenBank/DDBJ whole genome shotgun (WGS) entry which is preliminary data.</text>
</comment>
<reference evidence="1" key="1">
    <citation type="submission" date="2021-06" db="EMBL/GenBank/DDBJ databases">
        <authorList>
            <person name="Kallberg Y."/>
            <person name="Tangrot J."/>
            <person name="Rosling A."/>
        </authorList>
    </citation>
    <scope>NUCLEOTIDE SEQUENCE</scope>
    <source>
        <strain evidence="1">CL356</strain>
    </source>
</reference>
<evidence type="ECO:0000313" key="1">
    <source>
        <dbReference type="EMBL" id="CAG8527018.1"/>
    </source>
</evidence>
<dbReference type="Proteomes" id="UP000789525">
    <property type="component" value="Unassembled WGS sequence"/>
</dbReference>
<protein>
    <submittedName>
        <fullName evidence="1">16187_t:CDS:1</fullName>
    </submittedName>
</protein>
<dbReference type="EMBL" id="CAJVPT010006057">
    <property type="protein sequence ID" value="CAG8527018.1"/>
    <property type="molecule type" value="Genomic_DNA"/>
</dbReference>
<sequence>MPQKRKASTIASAKIAEDAATKGGSSRKRKSDASLKDSSTNGNGNTHEQEHQHTPNNDEIVIEESSSNNIDNISDSDAPPDKRRKKDEEIESHQNNGNINGHTPIDAADATDATDTAAIDLKRDDMSFVLASQQSQDQMSIDDFIKQPENESEHVSSAPNETEPSIDDHVTNGAHGQESSDNNLSFDNEHHSQENKRELDNRMSKNVFEKGHIVFLYRPKIGVEHPESVDDVQRLYIILIPHFVRPSLEDEPIPSLAHLISHDKQVEEGKPKLGKPRSIIIGKKQLPEITKHERFWAFVDEPFDNLNDIKEFVRGQEYTPGQNLSCRLLGRGVYNIVEHREQSHLVYVLEFPEEPTKIHEGFKIVKEGSYVISVKNPEIKNPPQIGLPDYEQVKFPSHLEEQFRGRRFMPLTSTEFLDYKGCEFLLIGASDDIVGELGEEVGKELEDLAELEIKSVEPFAEKEIFDELRLEKGIIPTEPAFHGMWK</sequence>